<dbReference type="Gene3D" id="3.90.550.10">
    <property type="entry name" value="Spore Coat Polysaccharide Biosynthesis Protein SpsA, Chain A"/>
    <property type="match status" value="1"/>
</dbReference>
<reference evidence="2 3" key="1">
    <citation type="submission" date="2017-06" db="EMBL/GenBank/DDBJ databases">
        <title>Yangia sp. YSBP01 complete genome sequence.</title>
        <authorList>
            <person name="Woo J.-H."/>
            <person name="Kim H.-S."/>
        </authorList>
    </citation>
    <scope>NUCLEOTIDE SEQUENCE [LARGE SCALE GENOMIC DNA]</scope>
    <source>
        <strain evidence="2 3">YSBP01</strain>
        <plasmid evidence="2 3">unnamed5</plasmid>
    </source>
</reference>
<dbReference type="SUPFAM" id="SSF53448">
    <property type="entry name" value="Nucleotide-diphospho-sugar transferases"/>
    <property type="match status" value="1"/>
</dbReference>
<dbReference type="Pfam" id="PF00535">
    <property type="entry name" value="Glycos_transf_2"/>
    <property type="match status" value="1"/>
</dbReference>
<evidence type="ECO:0000313" key="2">
    <source>
        <dbReference type="EMBL" id="AWI86805.1"/>
    </source>
</evidence>
<dbReference type="InterPro" id="IPR029044">
    <property type="entry name" value="Nucleotide-diphossugar_trans"/>
</dbReference>
<proteinExistence type="predicted"/>
<dbReference type="CDD" id="cd00761">
    <property type="entry name" value="Glyco_tranf_GTA_type"/>
    <property type="match status" value="1"/>
</dbReference>
<keyword evidence="2" id="KW-0808">Transferase</keyword>
<sequence length="305" mass="33512">MSAPAVSVVLPAYNREASIAAAIQSVLRQSWRDFELIVVDDGSTDATLARARAMSDPRLRVIASPRNAGPSAARNRGLAEARGDWIAFQDSDDEWLPEKLERQMRRLRDRGMGDIAAYCGMLISSAPGQEAAARLAPRYVPGPELARVEGDLSEALLARSLISTQTLMARRAVLTRIGGFDTTLSALEDWDCALRLSDHGSFAFVDAPLVIQTFSANSLTRELQLWAAARRRILDKHEARFARHPEQMAQQWRTLAGALRRLGQRDAAREAIARAIGARPGDPALRGLSVLLRLQRLSQGQSQRA</sequence>
<protein>
    <submittedName>
        <fullName evidence="2">Glycosyl transferase family 2</fullName>
    </submittedName>
</protein>
<dbReference type="OrthoDB" id="5291101at2"/>
<dbReference type="PANTHER" id="PTHR43685">
    <property type="entry name" value="GLYCOSYLTRANSFERASE"/>
    <property type="match status" value="1"/>
</dbReference>
<organism evidence="2 3">
    <name type="scientific">Alloyangia pacifica</name>
    <dbReference type="NCBI Taxonomy" id="311180"/>
    <lineage>
        <taxon>Bacteria</taxon>
        <taxon>Pseudomonadati</taxon>
        <taxon>Pseudomonadota</taxon>
        <taxon>Alphaproteobacteria</taxon>
        <taxon>Rhodobacterales</taxon>
        <taxon>Roseobacteraceae</taxon>
        <taxon>Alloyangia</taxon>
    </lineage>
</organism>
<name>A0A2U8HPS4_9RHOB</name>
<dbReference type="Proteomes" id="UP000244915">
    <property type="component" value="Plasmid unnamed5"/>
</dbReference>
<feature type="domain" description="Glycosyltransferase 2-like" evidence="1">
    <location>
        <begin position="7"/>
        <end position="111"/>
    </location>
</feature>
<keyword evidence="2" id="KW-0614">Plasmid</keyword>
<evidence type="ECO:0000259" key="1">
    <source>
        <dbReference type="Pfam" id="PF00535"/>
    </source>
</evidence>
<geneLocation type="plasmid" evidence="2 3">
    <name>unnamed5</name>
</geneLocation>
<dbReference type="AlphaFoldDB" id="A0A2U8HPS4"/>
<dbReference type="GO" id="GO:0016740">
    <property type="term" value="F:transferase activity"/>
    <property type="evidence" value="ECO:0007669"/>
    <property type="project" value="UniProtKB-KW"/>
</dbReference>
<dbReference type="RefSeq" id="WP_108970901.1">
    <property type="nucleotide sequence ID" value="NZ_CP022195.1"/>
</dbReference>
<dbReference type="EMBL" id="CP022195">
    <property type="protein sequence ID" value="AWI86805.1"/>
    <property type="molecule type" value="Genomic_DNA"/>
</dbReference>
<dbReference type="InterPro" id="IPR050834">
    <property type="entry name" value="Glycosyltransf_2"/>
</dbReference>
<gene>
    <name evidence="2" type="ORF">CEW88_23835</name>
</gene>
<dbReference type="KEGG" id="ypac:CEW88_23835"/>
<accession>A0A2U8HPS4</accession>
<dbReference type="InterPro" id="IPR001173">
    <property type="entry name" value="Glyco_trans_2-like"/>
</dbReference>
<dbReference type="PANTHER" id="PTHR43685:SF2">
    <property type="entry name" value="GLYCOSYLTRANSFERASE 2-LIKE DOMAIN-CONTAINING PROTEIN"/>
    <property type="match status" value="1"/>
</dbReference>
<evidence type="ECO:0000313" key="3">
    <source>
        <dbReference type="Proteomes" id="UP000244915"/>
    </source>
</evidence>